<dbReference type="AlphaFoldDB" id="A0A0F9IIN2"/>
<evidence type="ECO:0000313" key="2">
    <source>
        <dbReference type="EMBL" id="KKM27412.1"/>
    </source>
</evidence>
<dbReference type="SMART" id="SM00670">
    <property type="entry name" value="PINc"/>
    <property type="match status" value="1"/>
</dbReference>
<feature type="domain" description="PIN" evidence="1">
    <location>
        <begin position="2"/>
        <end position="101"/>
    </location>
</feature>
<dbReference type="InterPro" id="IPR029060">
    <property type="entry name" value="PIN-like_dom_sf"/>
</dbReference>
<dbReference type="CDD" id="cd09879">
    <property type="entry name" value="PIN_VapC_AF0591-like"/>
    <property type="match status" value="1"/>
</dbReference>
<reference evidence="2" key="1">
    <citation type="journal article" date="2015" name="Nature">
        <title>Complex archaea that bridge the gap between prokaryotes and eukaryotes.</title>
        <authorList>
            <person name="Spang A."/>
            <person name="Saw J.H."/>
            <person name="Jorgensen S.L."/>
            <person name="Zaremba-Niedzwiedzka K."/>
            <person name="Martijn J."/>
            <person name="Lind A.E."/>
            <person name="van Eijk R."/>
            <person name="Schleper C."/>
            <person name="Guy L."/>
            <person name="Ettema T.J."/>
        </authorList>
    </citation>
    <scope>NUCLEOTIDE SEQUENCE</scope>
</reference>
<comment type="caution">
    <text evidence="2">The sequence shown here is derived from an EMBL/GenBank/DDBJ whole genome shotgun (WGS) entry which is preliminary data.</text>
</comment>
<evidence type="ECO:0000259" key="1">
    <source>
        <dbReference type="SMART" id="SM00670"/>
    </source>
</evidence>
<dbReference type="InterPro" id="IPR002716">
    <property type="entry name" value="PIN_dom"/>
</dbReference>
<sequence>MVDVICDTSFIIYLATKKIKNIDNIEAEIGQINFVIPNTVKNELEKLCTNENKKLEAKATLNFIKNLRTIPISGNYADDAILSYVKEHGGMIATMDKELKNKAKSLGSSIITLSSDRIILDS</sequence>
<dbReference type="Pfam" id="PF18477">
    <property type="entry name" value="PIN_9"/>
    <property type="match status" value="1"/>
</dbReference>
<dbReference type="SUPFAM" id="SSF88723">
    <property type="entry name" value="PIN domain-like"/>
    <property type="match status" value="1"/>
</dbReference>
<organism evidence="2">
    <name type="scientific">marine sediment metagenome</name>
    <dbReference type="NCBI Taxonomy" id="412755"/>
    <lineage>
        <taxon>unclassified sequences</taxon>
        <taxon>metagenomes</taxon>
        <taxon>ecological metagenomes</taxon>
    </lineage>
</organism>
<dbReference type="EMBL" id="LAZR01012326">
    <property type="protein sequence ID" value="KKM27412.1"/>
    <property type="molecule type" value="Genomic_DNA"/>
</dbReference>
<name>A0A0F9IIN2_9ZZZZ</name>
<proteinExistence type="predicted"/>
<protein>
    <recommendedName>
        <fullName evidence="1">PIN domain-containing protein</fullName>
    </recommendedName>
</protein>
<gene>
    <name evidence="2" type="ORF">LCGC14_1575010</name>
</gene>
<dbReference type="InterPro" id="IPR041120">
    <property type="entry name" value="PIN_9"/>
</dbReference>
<dbReference type="Gene3D" id="3.40.50.1010">
    <property type="entry name" value="5'-nuclease"/>
    <property type="match status" value="1"/>
</dbReference>
<accession>A0A0F9IIN2</accession>